<protein>
    <recommendedName>
        <fullName evidence="3">DUF2853 domain-containing protein</fullName>
    </recommendedName>
</protein>
<dbReference type="HOGENOM" id="CLU_155065_1_0_5"/>
<evidence type="ECO:0000313" key="2">
    <source>
        <dbReference type="Proteomes" id="UP000007029"/>
    </source>
</evidence>
<gene>
    <name evidence="1" type="ordered locus">RD1_0466</name>
</gene>
<dbReference type="EMBL" id="CP000362">
    <property type="protein sequence ID" value="ABG30176.1"/>
    <property type="molecule type" value="Genomic_DNA"/>
</dbReference>
<proteinExistence type="predicted"/>
<dbReference type="SUPFAM" id="SSF158587">
    <property type="entry name" value="Jann4075-like"/>
    <property type="match status" value="1"/>
</dbReference>
<name>Q16CW7_ROSDO</name>
<dbReference type="Gene3D" id="1.10.238.120">
    <property type="entry name" value="Jann4075-like"/>
    <property type="match status" value="1"/>
</dbReference>
<dbReference type="eggNOG" id="ENOG5031316">
    <property type="taxonomic scope" value="Bacteria"/>
</dbReference>
<dbReference type="AlphaFoldDB" id="Q16CW7"/>
<dbReference type="STRING" id="375451.RD1_0466"/>
<dbReference type="Proteomes" id="UP000007029">
    <property type="component" value="Chromosome"/>
</dbReference>
<evidence type="ECO:0000313" key="1">
    <source>
        <dbReference type="EMBL" id="ABG30176.1"/>
    </source>
</evidence>
<dbReference type="InterPro" id="IPR023154">
    <property type="entry name" value="Jann4075-like_sf"/>
</dbReference>
<reference evidence="1 2" key="1">
    <citation type="journal article" date="2007" name="J. Bacteriol.">
        <title>The complete genome sequence of Roseobacter denitrificans reveals a mixotrophic rather than photosynthetic metabolism.</title>
        <authorList>
            <person name="Swingley W.D."/>
            <person name="Sadekar S."/>
            <person name="Mastrian S.D."/>
            <person name="Matthies H.J."/>
            <person name="Hao J."/>
            <person name="Ramos H."/>
            <person name="Acharya C.R."/>
            <person name="Conrad A.L."/>
            <person name="Taylor H.L."/>
            <person name="Dejesa L.C."/>
            <person name="Shah M.K."/>
            <person name="O'huallachain M.E."/>
            <person name="Lince M.T."/>
            <person name="Blankenship R.E."/>
            <person name="Beatty J.T."/>
            <person name="Touchman J.W."/>
        </authorList>
    </citation>
    <scope>NUCLEOTIDE SEQUENCE [LARGE SCALE GENOMIC DNA]</scope>
    <source>
        <strain evidence="2">ATCC 33942 / OCh 114</strain>
    </source>
</reference>
<keyword evidence="2" id="KW-1185">Reference proteome</keyword>
<accession>Q16CW7</accession>
<dbReference type="KEGG" id="rde:RD1_0466"/>
<dbReference type="InterPro" id="IPR021274">
    <property type="entry name" value="DUF2853"/>
</dbReference>
<organism evidence="1 2">
    <name type="scientific">Roseobacter denitrificans (strain ATCC 33942 / OCh 114)</name>
    <name type="common">Erythrobacter sp. (strain OCh 114)</name>
    <name type="synonym">Roseobacter denitrificans</name>
    <dbReference type="NCBI Taxonomy" id="375451"/>
    <lineage>
        <taxon>Bacteria</taxon>
        <taxon>Pseudomonadati</taxon>
        <taxon>Pseudomonadota</taxon>
        <taxon>Alphaproteobacteria</taxon>
        <taxon>Rhodobacterales</taxon>
        <taxon>Roseobacteraceae</taxon>
        <taxon>Roseobacter</taxon>
    </lineage>
</organism>
<sequence>MNQRGTFIMGKRDDLIAQYAEDLKNKCGMEPDMDLLTKVTIGCGPAIYNADASTVASSQPSELETVKEKFLMKKLGLADGPELMEGINKVIETYGKSERNKYRAVVYYMLTKHFGKEAVYA</sequence>
<dbReference type="Pfam" id="PF11015">
    <property type="entry name" value="DUF2853"/>
    <property type="match status" value="1"/>
</dbReference>
<evidence type="ECO:0008006" key="3">
    <source>
        <dbReference type="Google" id="ProtNLM"/>
    </source>
</evidence>